<gene>
    <name evidence="1" type="ORF">AB6A68_08735</name>
</gene>
<name>A0ABV3Y2Y5_9ACTN</name>
<comment type="caution">
    <text evidence="1">The sequence shown here is derived from an EMBL/GenBank/DDBJ whole genome shotgun (WGS) entry which is preliminary data.</text>
</comment>
<keyword evidence="2" id="KW-1185">Reference proteome</keyword>
<sequence>MVAGLNAPGGLWQWAPAQWRALAEMGSPCLFAGHRGIRWTLDTYHPGGDLAGVAIGDQREVGAGFAEPITSTQTIDRFVEAAGLERFDNYSFSPRTRRAKARW</sequence>
<evidence type="ECO:0000313" key="1">
    <source>
        <dbReference type="EMBL" id="MEX6429923.1"/>
    </source>
</evidence>
<proteinExistence type="predicted"/>
<protein>
    <submittedName>
        <fullName evidence="1">Uncharacterized protein</fullName>
    </submittedName>
</protein>
<evidence type="ECO:0000313" key="2">
    <source>
        <dbReference type="Proteomes" id="UP001560267"/>
    </source>
</evidence>
<dbReference type="EMBL" id="JBFSHR010000029">
    <property type="protein sequence ID" value="MEX6429923.1"/>
    <property type="molecule type" value="Genomic_DNA"/>
</dbReference>
<accession>A0ABV3Y2Y5</accession>
<organism evidence="1 2">
    <name type="scientific">Ferrimicrobium acidiphilum</name>
    <dbReference type="NCBI Taxonomy" id="121039"/>
    <lineage>
        <taxon>Bacteria</taxon>
        <taxon>Bacillati</taxon>
        <taxon>Actinomycetota</taxon>
        <taxon>Acidimicrobiia</taxon>
        <taxon>Acidimicrobiales</taxon>
        <taxon>Acidimicrobiaceae</taxon>
        <taxon>Ferrimicrobium</taxon>
    </lineage>
</organism>
<dbReference type="Proteomes" id="UP001560267">
    <property type="component" value="Unassembled WGS sequence"/>
</dbReference>
<dbReference type="RefSeq" id="WP_276945313.1">
    <property type="nucleotide sequence ID" value="NZ_DAHZQU010000170.1"/>
</dbReference>
<reference evidence="1 2" key="1">
    <citation type="submission" date="2024-07" db="EMBL/GenBank/DDBJ databases">
        <title>Draft Genome Sequence of Ferrimicrobium acidiphilum Strain YE2023, Isolated from a Pulp of Bioleach Reactor.</title>
        <authorList>
            <person name="Elkina Y.A."/>
            <person name="Bulaeva A.G."/>
            <person name="Beletsky A.V."/>
            <person name="Mardanov A.V."/>
        </authorList>
    </citation>
    <scope>NUCLEOTIDE SEQUENCE [LARGE SCALE GENOMIC DNA]</scope>
    <source>
        <strain evidence="1 2">YE2023</strain>
    </source>
</reference>